<dbReference type="InterPro" id="IPR001761">
    <property type="entry name" value="Peripla_BP/Lac1_sug-bd_dom"/>
</dbReference>
<dbReference type="Pfam" id="PF00532">
    <property type="entry name" value="Peripla_BP_1"/>
    <property type="match status" value="1"/>
</dbReference>
<dbReference type="SUPFAM" id="SSF47413">
    <property type="entry name" value="lambda repressor-like DNA-binding domains"/>
    <property type="match status" value="1"/>
</dbReference>
<dbReference type="Proteomes" id="UP000217918">
    <property type="component" value="Unassembled WGS sequence"/>
</dbReference>
<dbReference type="PANTHER" id="PTHR30146:SF109">
    <property type="entry name" value="HTH-TYPE TRANSCRIPTIONAL REGULATOR GALS"/>
    <property type="match status" value="1"/>
</dbReference>
<dbReference type="Gene3D" id="1.10.260.40">
    <property type="entry name" value="lambda repressor-like DNA-binding domains"/>
    <property type="match status" value="1"/>
</dbReference>
<comment type="caution">
    <text evidence="1">The sequence shown here is derived from an EMBL/GenBank/DDBJ whole genome shotgun (WGS) entry which is preliminary data.</text>
</comment>
<dbReference type="PANTHER" id="PTHR30146">
    <property type="entry name" value="LACI-RELATED TRANSCRIPTIONAL REPRESSOR"/>
    <property type="match status" value="1"/>
</dbReference>
<dbReference type="CDD" id="cd06267">
    <property type="entry name" value="PBP1_LacI_sugar_binding-like"/>
    <property type="match status" value="1"/>
</dbReference>
<dbReference type="AlphaFoldDB" id="A0A1W6NF53"/>
<dbReference type="PROSITE" id="PS50932">
    <property type="entry name" value="HTH_LACI_2"/>
    <property type="match status" value="1"/>
</dbReference>
<sequence length="339" mass="38560">MAYSMKDIAKEANVSLTAVSLVLNNKETRVSETKKAEIKRIAKRMNYRPNSAAVSLSKNISYNIALIVPDITNPFFARIVREITTFLNKKGYGTLLIDSENSYKNEKAALQNLISRGVDGILLVPSNEIFSKNEAEVTDLLQNIAKPLVLLNAYTDRDVSYVNFDNTKGAEMATQELIKYGHQQIGFIRGEDNFINALERYKGYEKVLKRNGIPLNKKLVFKGDYSMASGYRLAPKIMENTELTAIVSSNDLMLFGVIKWAKEHQIPIFKRLSMIGFDNTPYTEILEVPLTTIDQDTEKMATEASDLLLRMIQTKKKIVKRIIIDPILIRRQSIWKRHC</sequence>
<protein>
    <submittedName>
        <fullName evidence="1">LacI family transcriptional regulator</fullName>
    </submittedName>
</protein>
<dbReference type="RefSeq" id="WP_021741872.1">
    <property type="nucleotide sequence ID" value="NZ_CAKMBG010000005.1"/>
</dbReference>
<dbReference type="CDD" id="cd01392">
    <property type="entry name" value="HTH_LacI"/>
    <property type="match status" value="1"/>
</dbReference>
<accession>A0A1W6NF53</accession>
<reference evidence="1 2" key="1">
    <citation type="submission" date="2017-09" db="EMBL/GenBank/DDBJ databases">
        <title>Genome sequence of Lactobacillus brevis D7.</title>
        <authorList>
            <person name="Kwon M.-S."/>
            <person name="Lim S.K."/>
            <person name="Choi H.-J."/>
        </authorList>
    </citation>
    <scope>NUCLEOTIDE SEQUENCE [LARGE SCALE GENOMIC DNA]</scope>
    <source>
        <strain evidence="1 2">D7</strain>
    </source>
</reference>
<dbReference type="Pfam" id="PF00356">
    <property type="entry name" value="LacI"/>
    <property type="match status" value="1"/>
</dbReference>
<dbReference type="SMART" id="SM00354">
    <property type="entry name" value="HTH_LACI"/>
    <property type="match status" value="1"/>
</dbReference>
<dbReference type="GO" id="GO:0000976">
    <property type="term" value="F:transcription cis-regulatory region binding"/>
    <property type="evidence" value="ECO:0007669"/>
    <property type="project" value="TreeGrafter"/>
</dbReference>
<evidence type="ECO:0000313" key="1">
    <source>
        <dbReference type="EMBL" id="PBQ23235.1"/>
    </source>
</evidence>
<dbReference type="GO" id="GO:0003700">
    <property type="term" value="F:DNA-binding transcription factor activity"/>
    <property type="evidence" value="ECO:0007669"/>
    <property type="project" value="TreeGrafter"/>
</dbReference>
<organism evidence="1 2">
    <name type="scientific">Levilactobacillus brevis</name>
    <name type="common">Lactobacillus brevis</name>
    <dbReference type="NCBI Taxonomy" id="1580"/>
    <lineage>
        <taxon>Bacteria</taxon>
        <taxon>Bacillati</taxon>
        <taxon>Bacillota</taxon>
        <taxon>Bacilli</taxon>
        <taxon>Lactobacillales</taxon>
        <taxon>Lactobacillaceae</taxon>
        <taxon>Levilactobacillus</taxon>
    </lineage>
</organism>
<dbReference type="EMBL" id="NVYO01000001">
    <property type="protein sequence ID" value="PBQ23235.1"/>
    <property type="molecule type" value="Genomic_DNA"/>
</dbReference>
<gene>
    <name evidence="1" type="ORF">CNR29_04045</name>
</gene>
<evidence type="ECO:0000313" key="2">
    <source>
        <dbReference type="Proteomes" id="UP000217918"/>
    </source>
</evidence>
<dbReference type="Gene3D" id="3.40.50.2300">
    <property type="match status" value="2"/>
</dbReference>
<dbReference type="GeneID" id="56992532"/>
<dbReference type="InterPro" id="IPR028082">
    <property type="entry name" value="Peripla_BP_I"/>
</dbReference>
<dbReference type="InterPro" id="IPR000843">
    <property type="entry name" value="HTH_LacI"/>
</dbReference>
<name>A0A1W6NF53_LEVBR</name>
<dbReference type="SUPFAM" id="SSF53822">
    <property type="entry name" value="Periplasmic binding protein-like I"/>
    <property type="match status" value="1"/>
</dbReference>
<dbReference type="PROSITE" id="PS00356">
    <property type="entry name" value="HTH_LACI_1"/>
    <property type="match status" value="1"/>
</dbReference>
<proteinExistence type="predicted"/>
<dbReference type="InterPro" id="IPR010982">
    <property type="entry name" value="Lambda_DNA-bd_dom_sf"/>
</dbReference>